<dbReference type="GO" id="GO:0019005">
    <property type="term" value="C:SCF ubiquitin ligase complex"/>
    <property type="evidence" value="ECO:0007669"/>
    <property type="project" value="TreeGrafter"/>
</dbReference>
<accession>A0A2G9UL17</accession>
<dbReference type="GO" id="GO:0060386">
    <property type="term" value="P:synapse assembly involved in innervation"/>
    <property type="evidence" value="ECO:0007669"/>
    <property type="project" value="TreeGrafter"/>
</dbReference>
<organism evidence="1 2">
    <name type="scientific">Teladorsagia circumcincta</name>
    <name type="common">Brown stomach worm</name>
    <name type="synonym">Ostertagia circumcincta</name>
    <dbReference type="NCBI Taxonomy" id="45464"/>
    <lineage>
        <taxon>Eukaryota</taxon>
        <taxon>Metazoa</taxon>
        <taxon>Ecdysozoa</taxon>
        <taxon>Nematoda</taxon>
        <taxon>Chromadorea</taxon>
        <taxon>Rhabditida</taxon>
        <taxon>Rhabditina</taxon>
        <taxon>Rhabditomorpha</taxon>
        <taxon>Strongyloidea</taxon>
        <taxon>Trichostrongylidae</taxon>
        <taxon>Teladorsagia</taxon>
    </lineage>
</organism>
<sequence length="73" mass="7743">NNYVRANGFTVHRQPVAQSTDGIRGKIGVSQGVHAFDITWEGPLGTVAVVGVATRHTEGNLREAFPLCAVKAV</sequence>
<gene>
    <name evidence="1" type="ORF">TELCIR_07974</name>
</gene>
<protein>
    <submittedName>
        <fullName evidence="1">Uncharacterized protein</fullName>
    </submittedName>
</protein>
<proteinExistence type="predicted"/>
<dbReference type="Proteomes" id="UP000230423">
    <property type="component" value="Unassembled WGS sequence"/>
</dbReference>
<dbReference type="PANTHER" id="PTHR12245:SF7">
    <property type="entry name" value="F-BOX_SPRY DOMAIN-CONTAINING PROTEIN 1"/>
    <property type="match status" value="1"/>
</dbReference>
<dbReference type="SUPFAM" id="SSF49899">
    <property type="entry name" value="Concanavalin A-like lectins/glucanases"/>
    <property type="match status" value="1"/>
</dbReference>
<dbReference type="OrthoDB" id="2398163at2759"/>
<reference evidence="1 2" key="1">
    <citation type="submission" date="2015-09" db="EMBL/GenBank/DDBJ databases">
        <title>Draft genome of the parasitic nematode Teladorsagia circumcincta isolate WARC Sus (inbred).</title>
        <authorList>
            <person name="Mitreva M."/>
        </authorList>
    </citation>
    <scope>NUCLEOTIDE SEQUENCE [LARGE SCALE GENOMIC DNA]</scope>
    <source>
        <strain evidence="1 2">S</strain>
    </source>
</reference>
<dbReference type="InterPro" id="IPR050672">
    <property type="entry name" value="FBXO45-Fsn/SPSB_families"/>
</dbReference>
<dbReference type="AlphaFoldDB" id="A0A2G9UL17"/>
<dbReference type="GO" id="GO:0043161">
    <property type="term" value="P:proteasome-mediated ubiquitin-dependent protein catabolic process"/>
    <property type="evidence" value="ECO:0007669"/>
    <property type="project" value="TreeGrafter"/>
</dbReference>
<evidence type="ECO:0000313" key="2">
    <source>
        <dbReference type="Proteomes" id="UP000230423"/>
    </source>
</evidence>
<keyword evidence="2" id="KW-1185">Reference proteome</keyword>
<dbReference type="PANTHER" id="PTHR12245">
    <property type="entry name" value="SPRY DOMAIN CONTAINING SOCS BOX PROTEIN"/>
    <property type="match status" value="1"/>
</dbReference>
<evidence type="ECO:0000313" key="1">
    <source>
        <dbReference type="EMBL" id="PIO70180.1"/>
    </source>
</evidence>
<name>A0A2G9UL17_TELCI</name>
<feature type="non-terminal residue" evidence="1">
    <location>
        <position position="1"/>
    </location>
</feature>
<dbReference type="GO" id="GO:0045202">
    <property type="term" value="C:synapse"/>
    <property type="evidence" value="ECO:0007669"/>
    <property type="project" value="TreeGrafter"/>
</dbReference>
<dbReference type="EMBL" id="KZ346363">
    <property type="protein sequence ID" value="PIO70180.1"/>
    <property type="molecule type" value="Genomic_DNA"/>
</dbReference>
<dbReference type="InterPro" id="IPR013320">
    <property type="entry name" value="ConA-like_dom_sf"/>
</dbReference>